<keyword evidence="1" id="KW-0547">Nucleotide-binding</keyword>
<evidence type="ECO:0000256" key="2">
    <source>
        <dbReference type="ARBA" id="ARBA00022801"/>
    </source>
</evidence>
<dbReference type="InterPro" id="IPR054712">
    <property type="entry name" value="Cas3-like_dom"/>
</dbReference>
<evidence type="ECO:0000313" key="8">
    <source>
        <dbReference type="Proteomes" id="UP000295150"/>
    </source>
</evidence>
<dbReference type="Gene3D" id="3.40.50.300">
    <property type="entry name" value="P-loop containing nucleotide triphosphate hydrolases"/>
    <property type="match status" value="1"/>
</dbReference>
<evidence type="ECO:0000256" key="4">
    <source>
        <dbReference type="ARBA" id="ARBA00022840"/>
    </source>
</evidence>
<dbReference type="GO" id="GO:0005524">
    <property type="term" value="F:ATP binding"/>
    <property type="evidence" value="ECO:0007669"/>
    <property type="project" value="UniProtKB-KW"/>
</dbReference>
<dbReference type="SUPFAM" id="SSF52540">
    <property type="entry name" value="P-loop containing nucleoside triphosphate hydrolases"/>
    <property type="match status" value="1"/>
</dbReference>
<accession>A0A4V3C0B3</accession>
<keyword evidence="3" id="KW-0347">Helicase</keyword>
<keyword evidence="4" id="KW-0067">ATP-binding</keyword>
<reference evidence="7 8" key="1">
    <citation type="submission" date="2019-03" db="EMBL/GenBank/DDBJ databases">
        <title>Freshwater and sediment microbial communities from various areas in North America, analyzing microbe dynamics in response to fracking.</title>
        <authorList>
            <person name="Lamendella R."/>
        </authorList>
    </citation>
    <scope>NUCLEOTIDE SEQUENCE [LARGE SCALE GENOMIC DNA]</scope>
    <source>
        <strain evidence="7 8">1_TX</strain>
    </source>
</reference>
<evidence type="ECO:0000256" key="5">
    <source>
        <dbReference type="ARBA" id="ARBA00023118"/>
    </source>
</evidence>
<name>A0A4V3C0B3_9GAMM</name>
<feature type="domain" description="CRISPR-associated nuclease/helicase Cas3" evidence="6">
    <location>
        <begin position="113"/>
        <end position="188"/>
    </location>
</feature>
<evidence type="ECO:0000259" key="6">
    <source>
        <dbReference type="Pfam" id="PF22590"/>
    </source>
</evidence>
<evidence type="ECO:0000313" key="7">
    <source>
        <dbReference type="EMBL" id="TDO09769.1"/>
    </source>
</evidence>
<protein>
    <recommendedName>
        <fullName evidence="6">CRISPR-associated nuclease/helicase Cas3 domain-containing protein</fullName>
    </recommendedName>
</protein>
<sequence length="188" mass="20675">MVRYPLASVLPRFAEVHTYDAYTGTLLDALIDFLRKAGCTVIILTATLARERRQEILGIEAGEEHYPLITACPADSDAVEITLPAPATKSVAVTLVDRDKAAVEEALARAEAGQQILWIENTVAEAQERFRVLATRSVELGLEAGLLHSRFTPQDRSAREEIWVTLYGNNAWEGRTSTGRLLVGTQVL</sequence>
<keyword evidence="2" id="KW-0378">Hydrolase</keyword>
<dbReference type="Proteomes" id="UP000295150">
    <property type="component" value="Unassembled WGS sequence"/>
</dbReference>
<dbReference type="InterPro" id="IPR027417">
    <property type="entry name" value="P-loop_NTPase"/>
</dbReference>
<dbReference type="GO" id="GO:0016787">
    <property type="term" value="F:hydrolase activity"/>
    <property type="evidence" value="ECO:0007669"/>
    <property type="project" value="UniProtKB-KW"/>
</dbReference>
<dbReference type="EMBL" id="SNWH01000006">
    <property type="protein sequence ID" value="TDO09769.1"/>
    <property type="molecule type" value="Genomic_DNA"/>
</dbReference>
<dbReference type="AlphaFoldDB" id="A0A4V3C0B3"/>
<dbReference type="GO" id="GO:0051607">
    <property type="term" value="P:defense response to virus"/>
    <property type="evidence" value="ECO:0007669"/>
    <property type="project" value="UniProtKB-KW"/>
</dbReference>
<dbReference type="GO" id="GO:0004386">
    <property type="term" value="F:helicase activity"/>
    <property type="evidence" value="ECO:0007669"/>
    <property type="project" value="UniProtKB-KW"/>
</dbReference>
<keyword evidence="8" id="KW-1185">Reference proteome</keyword>
<keyword evidence="5" id="KW-0051">Antiviral defense</keyword>
<evidence type="ECO:0000256" key="3">
    <source>
        <dbReference type="ARBA" id="ARBA00022806"/>
    </source>
</evidence>
<evidence type="ECO:0000256" key="1">
    <source>
        <dbReference type="ARBA" id="ARBA00022741"/>
    </source>
</evidence>
<organism evidence="7 8">
    <name type="scientific">Halomonas ventosae</name>
    <dbReference type="NCBI Taxonomy" id="229007"/>
    <lineage>
        <taxon>Bacteria</taxon>
        <taxon>Pseudomonadati</taxon>
        <taxon>Pseudomonadota</taxon>
        <taxon>Gammaproteobacteria</taxon>
        <taxon>Oceanospirillales</taxon>
        <taxon>Halomonadaceae</taxon>
        <taxon>Halomonas</taxon>
    </lineage>
</organism>
<gene>
    <name evidence="7" type="ORF">DFO68_10614</name>
</gene>
<dbReference type="Pfam" id="PF22590">
    <property type="entry name" value="Cas3-like_C_2"/>
    <property type="match status" value="1"/>
</dbReference>
<comment type="caution">
    <text evidence="7">The sequence shown here is derived from an EMBL/GenBank/DDBJ whole genome shotgun (WGS) entry which is preliminary data.</text>
</comment>
<proteinExistence type="predicted"/>